<dbReference type="Pfam" id="PF25054">
    <property type="entry name" value="PHD_pln"/>
    <property type="match status" value="1"/>
</dbReference>
<reference evidence="3 5" key="1">
    <citation type="journal article" date="2017" name="Nature">
        <title>The sunflower genome provides insights into oil metabolism, flowering and Asterid evolution.</title>
        <authorList>
            <person name="Badouin H."/>
            <person name="Gouzy J."/>
            <person name="Grassa C.J."/>
            <person name="Murat F."/>
            <person name="Staton S.E."/>
            <person name="Cottret L."/>
            <person name="Lelandais-Briere C."/>
            <person name="Owens G.L."/>
            <person name="Carrere S."/>
            <person name="Mayjonade B."/>
            <person name="Legrand L."/>
            <person name="Gill N."/>
            <person name="Kane N.C."/>
            <person name="Bowers J.E."/>
            <person name="Hubner S."/>
            <person name="Bellec A."/>
            <person name="Berard A."/>
            <person name="Berges H."/>
            <person name="Blanchet N."/>
            <person name="Boniface M.C."/>
            <person name="Brunel D."/>
            <person name="Catrice O."/>
            <person name="Chaidir N."/>
            <person name="Claudel C."/>
            <person name="Donnadieu C."/>
            <person name="Faraut T."/>
            <person name="Fievet G."/>
            <person name="Helmstetter N."/>
            <person name="King M."/>
            <person name="Knapp S.J."/>
            <person name="Lai Z."/>
            <person name="Le Paslier M.C."/>
            <person name="Lippi Y."/>
            <person name="Lorenzon L."/>
            <person name="Mandel J.R."/>
            <person name="Marage G."/>
            <person name="Marchand G."/>
            <person name="Marquand E."/>
            <person name="Bret-Mestries E."/>
            <person name="Morien E."/>
            <person name="Nambeesan S."/>
            <person name="Nguyen T."/>
            <person name="Pegot-Espagnet P."/>
            <person name="Pouilly N."/>
            <person name="Raftis F."/>
            <person name="Sallet E."/>
            <person name="Schiex T."/>
            <person name="Thomas J."/>
            <person name="Vandecasteele C."/>
            <person name="Vares D."/>
            <person name="Vear F."/>
            <person name="Vautrin S."/>
            <person name="Crespi M."/>
            <person name="Mangin B."/>
            <person name="Burke J.M."/>
            <person name="Salse J."/>
            <person name="Munos S."/>
            <person name="Vincourt P."/>
            <person name="Rieseberg L.H."/>
            <person name="Langlade N.B."/>
        </authorList>
    </citation>
    <scope>NUCLEOTIDE SEQUENCE [LARGE SCALE GENOMIC DNA]</scope>
    <source>
        <strain evidence="5">cv. SF193</strain>
        <tissue evidence="3">Leaves</tissue>
    </source>
</reference>
<dbReference type="Proteomes" id="UP000215914">
    <property type="component" value="Chromosome 6"/>
</dbReference>
<evidence type="ECO:0000259" key="2">
    <source>
        <dbReference type="Pfam" id="PF25054"/>
    </source>
</evidence>
<dbReference type="Gramene" id="mRNA:HanXRQr2_Chr06g0244641">
    <property type="protein sequence ID" value="mRNA:HanXRQr2_Chr06g0244641"/>
    <property type="gene ID" value="HanXRQr2_Chr06g0244641"/>
</dbReference>
<proteinExistence type="predicted"/>
<dbReference type="PANTHER" id="PTHR33779:SF11">
    <property type="entry name" value="OS04G0551600 PROTEIN"/>
    <property type="match status" value="1"/>
</dbReference>
<dbReference type="PANTHER" id="PTHR33779">
    <property type="entry name" value="EXPRESSED PROTEIN"/>
    <property type="match status" value="1"/>
</dbReference>
<evidence type="ECO:0000313" key="5">
    <source>
        <dbReference type="Proteomes" id="UP000215914"/>
    </source>
</evidence>
<dbReference type="EMBL" id="CM007895">
    <property type="protein sequence ID" value="OTG22198.1"/>
    <property type="molecule type" value="Genomic_DNA"/>
</dbReference>
<dbReference type="OMA" id="DWCQSDD"/>
<dbReference type="FunCoup" id="A0A251UFU2">
    <property type="interactions" value="331"/>
</dbReference>
<dbReference type="EMBL" id="MNCJ02000321">
    <property type="protein sequence ID" value="KAF5801141.1"/>
    <property type="molecule type" value="Genomic_DNA"/>
</dbReference>
<evidence type="ECO:0000313" key="3">
    <source>
        <dbReference type="EMBL" id="KAF5801141.1"/>
    </source>
</evidence>
<name>A0A251UFU2_HELAN</name>
<dbReference type="InterPro" id="IPR056874">
    <property type="entry name" value="PHD_dom_pln"/>
</dbReference>
<dbReference type="OrthoDB" id="1935489at2759"/>
<feature type="domain" description="PHD-type zinc finger plants" evidence="2">
    <location>
        <begin position="9"/>
        <end position="52"/>
    </location>
</feature>
<accession>A0A251UFU2</accession>
<feature type="region of interest" description="Disordered" evidence="1">
    <location>
        <begin position="59"/>
        <end position="123"/>
    </location>
</feature>
<keyword evidence="5" id="KW-1185">Reference proteome</keyword>
<evidence type="ECO:0000256" key="1">
    <source>
        <dbReference type="SAM" id="MobiDB-lite"/>
    </source>
</evidence>
<evidence type="ECO:0000313" key="4">
    <source>
        <dbReference type="EMBL" id="OTG22198.1"/>
    </source>
</evidence>
<sequence length="123" mass="13955">MVDVEKVCCMCGDVGFPDKIFRCIKCHHRFQHSYCSNYYVESSEPPELCDWCQTEVIRTTKPGGSSKKSSSSKADHRSEYSGYKIKQHDREEGSDQKGKSSSSNGAPSPKTTRRYKLLKDVMC</sequence>
<reference evidence="4" key="2">
    <citation type="submission" date="2017-02" db="EMBL/GenBank/DDBJ databases">
        <title>Sunflower complete genome.</title>
        <authorList>
            <person name="Langlade N."/>
            <person name="Munos S."/>
        </authorList>
    </citation>
    <scope>NUCLEOTIDE SEQUENCE [LARGE SCALE GENOMIC DNA]</scope>
    <source>
        <tissue evidence="4">Leaves</tissue>
    </source>
</reference>
<dbReference type="AlphaFoldDB" id="A0A251UFU2"/>
<organism evidence="4 5">
    <name type="scientific">Helianthus annuus</name>
    <name type="common">Common sunflower</name>
    <dbReference type="NCBI Taxonomy" id="4232"/>
    <lineage>
        <taxon>Eukaryota</taxon>
        <taxon>Viridiplantae</taxon>
        <taxon>Streptophyta</taxon>
        <taxon>Embryophyta</taxon>
        <taxon>Tracheophyta</taxon>
        <taxon>Spermatophyta</taxon>
        <taxon>Magnoliopsida</taxon>
        <taxon>eudicotyledons</taxon>
        <taxon>Gunneridae</taxon>
        <taxon>Pentapetalae</taxon>
        <taxon>asterids</taxon>
        <taxon>campanulids</taxon>
        <taxon>Asterales</taxon>
        <taxon>Asteraceae</taxon>
        <taxon>Asteroideae</taxon>
        <taxon>Heliantheae alliance</taxon>
        <taxon>Heliantheae</taxon>
        <taxon>Helianthus</taxon>
    </lineage>
</organism>
<dbReference type="InParanoid" id="A0A251UFU2"/>
<feature type="compositionally biased region" description="Polar residues" evidence="1">
    <location>
        <begin position="99"/>
        <end position="110"/>
    </location>
</feature>
<reference evidence="3" key="3">
    <citation type="submission" date="2020-06" db="EMBL/GenBank/DDBJ databases">
        <title>Helianthus annuus Genome sequencing and assembly Release 2.</title>
        <authorList>
            <person name="Gouzy J."/>
            <person name="Langlade N."/>
            <person name="Munos S."/>
        </authorList>
    </citation>
    <scope>NUCLEOTIDE SEQUENCE</scope>
    <source>
        <tissue evidence="3">Leaves</tissue>
    </source>
</reference>
<feature type="compositionally biased region" description="Basic and acidic residues" evidence="1">
    <location>
        <begin position="86"/>
        <end position="98"/>
    </location>
</feature>
<gene>
    <name evidence="4" type="ORF">HannXRQ_Chr06g0168871</name>
    <name evidence="3" type="ORF">HanXRQr2_Chr06g0244641</name>
</gene>
<protein>
    <recommendedName>
        <fullName evidence="2">PHD-type zinc finger plants domain-containing protein</fullName>
    </recommendedName>
</protein>